<name>A0A6M3LWD8_9ZZZZ</name>
<dbReference type="EMBL" id="MT143476">
    <property type="protein sequence ID" value="QJA97241.1"/>
    <property type="molecule type" value="Genomic_DNA"/>
</dbReference>
<gene>
    <name evidence="1" type="ORF">MM415B06468_0002</name>
</gene>
<evidence type="ECO:0000313" key="1">
    <source>
        <dbReference type="EMBL" id="QJA97241.1"/>
    </source>
</evidence>
<proteinExistence type="predicted"/>
<protein>
    <submittedName>
        <fullName evidence="1">Uncharacterized protein</fullName>
    </submittedName>
</protein>
<dbReference type="AlphaFoldDB" id="A0A6M3LWD8"/>
<sequence>MCEENCRIDIEKIYEAITQGVENALLRKCNFIGSVGQDREHSHDFGLPSVPGGYTPGYKVCKTCGAGGFPGV</sequence>
<organism evidence="1">
    <name type="scientific">viral metagenome</name>
    <dbReference type="NCBI Taxonomy" id="1070528"/>
    <lineage>
        <taxon>unclassified sequences</taxon>
        <taxon>metagenomes</taxon>
        <taxon>organismal metagenomes</taxon>
    </lineage>
</organism>
<reference evidence="1" key="1">
    <citation type="submission" date="2020-03" db="EMBL/GenBank/DDBJ databases">
        <title>The deep terrestrial virosphere.</title>
        <authorList>
            <person name="Holmfeldt K."/>
            <person name="Nilsson E."/>
            <person name="Simone D."/>
            <person name="Lopez-Fernandez M."/>
            <person name="Wu X."/>
            <person name="de Brujin I."/>
            <person name="Lundin D."/>
            <person name="Andersson A."/>
            <person name="Bertilsson S."/>
            <person name="Dopson M."/>
        </authorList>
    </citation>
    <scope>NUCLEOTIDE SEQUENCE</scope>
    <source>
        <strain evidence="1">MM415B06468</strain>
    </source>
</reference>
<accession>A0A6M3LWD8</accession>